<feature type="domain" description="Phage capsid-like C-terminal" evidence="2">
    <location>
        <begin position="129"/>
        <end position="402"/>
    </location>
</feature>
<dbReference type="EMBL" id="JAMTCK010000012">
    <property type="protein sequence ID" value="MCP2168128.1"/>
    <property type="molecule type" value="Genomic_DNA"/>
</dbReference>
<reference evidence="3" key="1">
    <citation type="submission" date="2022-06" db="EMBL/GenBank/DDBJ databases">
        <title>Genomic Encyclopedia of Archaeal and Bacterial Type Strains, Phase II (KMG-II): from individual species to whole genera.</title>
        <authorList>
            <person name="Goeker M."/>
        </authorList>
    </citation>
    <scope>NUCLEOTIDE SEQUENCE</scope>
    <source>
        <strain evidence="3">DSM 43935</strain>
    </source>
</reference>
<dbReference type="InterPro" id="IPR024455">
    <property type="entry name" value="Phage_capsid"/>
</dbReference>
<sequence>MLDRLVTEQNRVWQRMLDIRAAAEGEGRDLSAEERTNWDAAEQRLTEVSADIERLQRMASLEQVDRSQIVVTGAGGDDRADEDQAKRYDVAFGEYMRRGMDGLRPEQRELLAGGFSEVRAQGVATPAAGGYLVPEGFRAVLSETMKAYGGLMNVANVINTTTGNDLPWPTNDDTGNEGAILGENTQVTEQDVTLGQRKLSAHTYTSKLVRVSLQLLQDSAFNLDVWLPRKLGERIGRAAAKHFATGTGTGQPEGITTNITVGVTGAAGQVTSITYDDLVDLEHSVDPAYRLNARYVFHDQALKMLRKLKDSEGRPLWQPVPAPGMPATINGWQYTIDNSMPVPAAGAKSLVFGDIAAGYIIRQVLDVQTLRLTERYADFLQVGFLAFARMDGRPDDPAAIRAYAHPAA</sequence>
<organism evidence="3 4">
    <name type="scientific">Goodfellowiella coeruleoviolacea</name>
    <dbReference type="NCBI Taxonomy" id="334858"/>
    <lineage>
        <taxon>Bacteria</taxon>
        <taxon>Bacillati</taxon>
        <taxon>Actinomycetota</taxon>
        <taxon>Actinomycetes</taxon>
        <taxon>Pseudonocardiales</taxon>
        <taxon>Pseudonocardiaceae</taxon>
        <taxon>Goodfellowiella</taxon>
    </lineage>
</organism>
<evidence type="ECO:0000256" key="1">
    <source>
        <dbReference type="ARBA" id="ARBA00004328"/>
    </source>
</evidence>
<evidence type="ECO:0000313" key="3">
    <source>
        <dbReference type="EMBL" id="MCP2168128.1"/>
    </source>
</evidence>
<dbReference type="InterPro" id="IPR054612">
    <property type="entry name" value="Phage_capsid-like_C"/>
</dbReference>
<evidence type="ECO:0000259" key="2">
    <source>
        <dbReference type="Pfam" id="PF05065"/>
    </source>
</evidence>
<name>A0AAE3KMY2_9PSEU</name>
<keyword evidence="4" id="KW-1185">Reference proteome</keyword>
<comment type="caution">
    <text evidence="3">The sequence shown here is derived from an EMBL/GenBank/DDBJ whole genome shotgun (WGS) entry which is preliminary data.</text>
</comment>
<accession>A0AAE3KMY2</accession>
<dbReference type="SUPFAM" id="SSF56563">
    <property type="entry name" value="Major capsid protein gp5"/>
    <property type="match status" value="1"/>
</dbReference>
<dbReference type="AlphaFoldDB" id="A0AAE3KMY2"/>
<dbReference type="Pfam" id="PF05065">
    <property type="entry name" value="Phage_capsid"/>
    <property type="match status" value="1"/>
</dbReference>
<proteinExistence type="predicted"/>
<comment type="subcellular location">
    <subcellularLocation>
        <location evidence="1">Virion</location>
    </subcellularLocation>
</comment>
<dbReference type="Proteomes" id="UP001206128">
    <property type="component" value="Unassembled WGS sequence"/>
</dbReference>
<evidence type="ECO:0000313" key="4">
    <source>
        <dbReference type="Proteomes" id="UP001206128"/>
    </source>
</evidence>
<dbReference type="NCBIfam" id="TIGR01554">
    <property type="entry name" value="major_cap_HK97"/>
    <property type="match status" value="1"/>
</dbReference>
<dbReference type="Gene3D" id="3.30.2400.10">
    <property type="entry name" value="Major capsid protein gp5"/>
    <property type="match status" value="1"/>
</dbReference>
<protein>
    <submittedName>
        <fullName evidence="3">Phage major capsid protein, HK97 family</fullName>
    </submittedName>
</protein>
<gene>
    <name evidence="3" type="ORF">LX83_005002</name>
</gene>